<comment type="function">
    <text evidence="5">Catalyzes the condensation of acetyl-CoA with acetoacetyl-CoA to form HMG-CoA.</text>
</comment>
<sequence length="532" mass="59111">MAAERKDVGILAMDIYFPPTCVLQDELENHDGVSKGKYTIGLGQDSMAFCTEVEDVISMSIAAGRTSHVRLGHLRAFGELEQRAKKSSELRFQDELENHDGVSKGKYTIGLGQDSMAFCTEVEDVISMSLTVVKSLLENYKIDPKCIGRLEVGSETVIDKSKSIKTWLMQIFEECGNTDIEGVDSSNACYGGTAALFNCVNWVESNSWDGRYGLVVCTDSAVYAEGPARPTGGAAAIAMLIGPNAPVSFESKYRGSHMAHVYDFYKPDLASEYPVVDGKLSQTCYLMALDSCYNVFCKKYEKLEGKQFSIHDADYFVFHSPYNKLVQKSFARLYYNDFLRKCSTVEDGSREKLEPYSGLSSEESYQSRELEKASQQVAKHLYDSKVQPTTLIPKQVGNMYTASLYAALASVMHNKNETLAGQRIVMFSYGSGLTSTMFSFKINEGQHPFILSNIAGILDVSKKLESRHVVAPEKFVAALKLMEHRYGAKDFTTSQDTSLLAPGTYYLTHVDSMYRRFYAVKGQAVTEVSNGH</sequence>
<feature type="active site" description="Acyl-thioester intermediate" evidence="3">
    <location>
        <position position="189"/>
    </location>
</feature>
<evidence type="ECO:0000256" key="1">
    <source>
        <dbReference type="ARBA" id="ARBA00007061"/>
    </source>
</evidence>
<dbReference type="Proteomes" id="UP000007015">
    <property type="component" value="Chromosome 3"/>
</dbReference>
<dbReference type="UniPathway" id="UPA00058">
    <property type="reaction ID" value="UER00102"/>
</dbReference>
<organism evidence="8 9">
    <name type="scientific">Oryza sativa subsp. indica</name>
    <name type="common">Rice</name>
    <dbReference type="NCBI Taxonomy" id="39946"/>
    <lineage>
        <taxon>Eukaryota</taxon>
        <taxon>Viridiplantae</taxon>
        <taxon>Streptophyta</taxon>
        <taxon>Embryophyta</taxon>
        <taxon>Tracheophyta</taxon>
        <taxon>Spermatophyta</taxon>
        <taxon>Magnoliopsida</taxon>
        <taxon>Liliopsida</taxon>
        <taxon>Poales</taxon>
        <taxon>Poaceae</taxon>
        <taxon>BOP clade</taxon>
        <taxon>Oryzoideae</taxon>
        <taxon>Oryzeae</taxon>
        <taxon>Oryzinae</taxon>
        <taxon>Oryza</taxon>
        <taxon>Oryza sativa</taxon>
    </lineage>
</organism>
<feature type="active site" description="Proton donor/acceptor" evidence="3">
    <location>
        <position position="155"/>
    </location>
</feature>
<feature type="active site" description="Proton donor/acceptor" evidence="3">
    <location>
        <position position="319"/>
    </location>
</feature>
<protein>
    <recommendedName>
        <fullName evidence="5">Hydroxymethylglutaryl-CoA synthase</fullName>
        <shortName evidence="5">HMG-CoA synthase</shortName>
        <ecNumber evidence="5">2.3.3.10</ecNumber>
    </recommendedName>
    <alternativeName>
        <fullName evidence="5">3-hydroxy-3-methylglutaryl coenzyme A synthase</fullName>
    </alternativeName>
</protein>
<feature type="binding site" evidence="4">
    <location>
        <position position="324"/>
    </location>
    <ligand>
        <name>CoA</name>
        <dbReference type="ChEBI" id="CHEBI:57287"/>
    </ligand>
</feature>
<evidence type="ECO:0000313" key="9">
    <source>
        <dbReference type="Proteomes" id="UP000007015"/>
    </source>
</evidence>
<reference evidence="8 9" key="1">
    <citation type="journal article" date="2005" name="PLoS Biol.">
        <title>The genomes of Oryza sativa: a history of duplications.</title>
        <authorList>
            <person name="Yu J."/>
            <person name="Wang J."/>
            <person name="Lin W."/>
            <person name="Li S."/>
            <person name="Li H."/>
            <person name="Zhou J."/>
            <person name="Ni P."/>
            <person name="Dong W."/>
            <person name="Hu S."/>
            <person name="Zeng C."/>
            <person name="Zhang J."/>
            <person name="Zhang Y."/>
            <person name="Li R."/>
            <person name="Xu Z."/>
            <person name="Li S."/>
            <person name="Li X."/>
            <person name="Zheng H."/>
            <person name="Cong L."/>
            <person name="Lin L."/>
            <person name="Yin J."/>
            <person name="Geng J."/>
            <person name="Li G."/>
            <person name="Shi J."/>
            <person name="Liu J."/>
            <person name="Lv H."/>
            <person name="Li J."/>
            <person name="Wang J."/>
            <person name="Deng Y."/>
            <person name="Ran L."/>
            <person name="Shi X."/>
            <person name="Wang X."/>
            <person name="Wu Q."/>
            <person name="Li C."/>
            <person name="Ren X."/>
            <person name="Wang J."/>
            <person name="Wang X."/>
            <person name="Li D."/>
            <person name="Liu D."/>
            <person name="Zhang X."/>
            <person name="Ji Z."/>
            <person name="Zhao W."/>
            <person name="Sun Y."/>
            <person name="Zhang Z."/>
            <person name="Bao J."/>
            <person name="Han Y."/>
            <person name="Dong L."/>
            <person name="Ji J."/>
            <person name="Chen P."/>
            <person name="Wu S."/>
            <person name="Liu J."/>
            <person name="Xiao Y."/>
            <person name="Bu D."/>
            <person name="Tan J."/>
            <person name="Yang L."/>
            <person name="Ye C."/>
            <person name="Zhang J."/>
            <person name="Xu J."/>
            <person name="Zhou Y."/>
            <person name="Yu Y."/>
            <person name="Zhang B."/>
            <person name="Zhuang S."/>
            <person name="Wei H."/>
            <person name="Liu B."/>
            <person name="Lei M."/>
            <person name="Yu H."/>
            <person name="Li Y."/>
            <person name="Xu H."/>
            <person name="Wei S."/>
            <person name="He X."/>
            <person name="Fang L."/>
            <person name="Zhang Z."/>
            <person name="Zhang Y."/>
            <person name="Huang X."/>
            <person name="Su Z."/>
            <person name="Tong W."/>
            <person name="Li J."/>
            <person name="Tong Z."/>
            <person name="Li S."/>
            <person name="Ye J."/>
            <person name="Wang L."/>
            <person name="Fang L."/>
            <person name="Lei T."/>
            <person name="Chen C."/>
            <person name="Chen H."/>
            <person name="Xu Z."/>
            <person name="Li H."/>
            <person name="Huang H."/>
            <person name="Zhang F."/>
            <person name="Xu H."/>
            <person name="Li N."/>
            <person name="Zhao C."/>
            <person name="Li S."/>
            <person name="Dong L."/>
            <person name="Huang Y."/>
            <person name="Li L."/>
            <person name="Xi Y."/>
            <person name="Qi Q."/>
            <person name="Li W."/>
            <person name="Zhang B."/>
            <person name="Hu W."/>
            <person name="Zhang Y."/>
            <person name="Tian X."/>
            <person name="Jiao Y."/>
            <person name="Liang X."/>
            <person name="Jin J."/>
            <person name="Gao L."/>
            <person name="Zheng W."/>
            <person name="Hao B."/>
            <person name="Liu S."/>
            <person name="Wang W."/>
            <person name="Yuan L."/>
            <person name="Cao M."/>
            <person name="McDermott J."/>
            <person name="Samudrala R."/>
            <person name="Wang J."/>
            <person name="Wong G.K."/>
            <person name="Yang H."/>
        </authorList>
    </citation>
    <scope>NUCLEOTIDE SEQUENCE [LARGE SCALE GENOMIC DNA]</scope>
    <source>
        <strain evidence="9">cv. 93-11</strain>
    </source>
</reference>
<dbReference type="Gramene" id="BGIOSGA011729-TA">
    <property type="protein sequence ID" value="BGIOSGA011729-PA"/>
    <property type="gene ID" value="BGIOSGA011729"/>
</dbReference>
<dbReference type="GO" id="GO:0016126">
    <property type="term" value="P:sterol biosynthetic process"/>
    <property type="evidence" value="ECO:0007669"/>
    <property type="project" value="UniProtKB-KW"/>
</dbReference>
<dbReference type="InterPro" id="IPR013528">
    <property type="entry name" value="HMG_CoA_synth_N"/>
</dbReference>
<dbReference type="Pfam" id="PF01154">
    <property type="entry name" value="HMG_CoA_synt_N"/>
    <property type="match status" value="2"/>
</dbReference>
<dbReference type="PANTHER" id="PTHR43323">
    <property type="entry name" value="3-HYDROXY-3-METHYLGLUTARYL COENZYME A SYNTHASE"/>
    <property type="match status" value="1"/>
</dbReference>
<dbReference type="EMBL" id="CM000128">
    <property type="protein sequence ID" value="EEC74400.1"/>
    <property type="molecule type" value="Genomic_DNA"/>
</dbReference>
<evidence type="ECO:0000313" key="8">
    <source>
        <dbReference type="EMBL" id="EEC74400.1"/>
    </source>
</evidence>
<feature type="domain" description="Hydroxymethylglutaryl-coenzyme A synthase N-terminal" evidence="6">
    <location>
        <begin position="93"/>
        <end position="246"/>
    </location>
</feature>
<gene>
    <name evidence="8" type="ORF">OsI_09754</name>
</gene>
<keyword evidence="5" id="KW-1207">Sterol metabolism</keyword>
<dbReference type="AlphaFoldDB" id="B8ALW2"/>
<dbReference type="EC" id="2.3.3.10" evidence="5"/>
<dbReference type="InterPro" id="IPR016039">
    <property type="entry name" value="Thiolase-like"/>
</dbReference>
<dbReference type="HOGENOM" id="CLU_008065_0_1_1"/>
<dbReference type="PROSITE" id="PS01226">
    <property type="entry name" value="HMG_COA_SYNTHASE"/>
    <property type="match status" value="1"/>
</dbReference>
<dbReference type="STRING" id="39946.B8ALW2"/>
<dbReference type="FunFam" id="3.40.47.10:FF:000008">
    <property type="entry name" value="3-hydroxy-3-methylglutaryl coenzyme A synthase"/>
    <property type="match status" value="1"/>
</dbReference>
<dbReference type="GO" id="GO:0004421">
    <property type="term" value="F:hydroxymethylglutaryl-CoA synthase activity"/>
    <property type="evidence" value="ECO:0007669"/>
    <property type="project" value="UniProtKB-EC"/>
</dbReference>
<dbReference type="InterPro" id="IPR010122">
    <property type="entry name" value="HMG_CoA_synthase_euk"/>
</dbReference>
<dbReference type="OMA" id="WVESSTW"/>
<evidence type="ECO:0000256" key="4">
    <source>
        <dbReference type="PIRSR" id="PIRSR610122-2"/>
    </source>
</evidence>
<keyword evidence="9" id="KW-1185">Reference proteome</keyword>
<comment type="catalytic activity">
    <reaction evidence="5">
        <text>acetoacetyl-CoA + acetyl-CoA + H2O = (3S)-3-hydroxy-3-methylglutaryl-CoA + CoA + H(+)</text>
        <dbReference type="Rhea" id="RHEA:10188"/>
        <dbReference type="ChEBI" id="CHEBI:15377"/>
        <dbReference type="ChEBI" id="CHEBI:15378"/>
        <dbReference type="ChEBI" id="CHEBI:43074"/>
        <dbReference type="ChEBI" id="CHEBI:57286"/>
        <dbReference type="ChEBI" id="CHEBI:57287"/>
        <dbReference type="ChEBI" id="CHEBI:57288"/>
        <dbReference type="EC" id="2.3.3.10"/>
    </reaction>
</comment>
<comment type="similarity">
    <text evidence="1 5">Belongs to the thiolase-like superfamily. HMG-CoA synthase family.</text>
</comment>
<keyword evidence="5" id="KW-0444">Lipid biosynthesis</keyword>
<dbReference type="GO" id="GO:0010142">
    <property type="term" value="P:farnesyl diphosphate biosynthetic process, mevalonate pathway"/>
    <property type="evidence" value="ECO:0007669"/>
    <property type="project" value="InterPro"/>
</dbReference>
<evidence type="ECO:0000259" key="7">
    <source>
        <dbReference type="Pfam" id="PF08540"/>
    </source>
</evidence>
<dbReference type="Pfam" id="PF08540">
    <property type="entry name" value="HMG_CoA_synt_C"/>
    <property type="match status" value="1"/>
</dbReference>
<evidence type="ECO:0000256" key="5">
    <source>
        <dbReference type="RuleBase" id="RU364071"/>
    </source>
</evidence>
<keyword evidence="2 5" id="KW-0808">Transferase</keyword>
<accession>B8ALW2</accession>
<dbReference type="Gene3D" id="3.40.47.10">
    <property type="match status" value="2"/>
</dbReference>
<evidence type="ECO:0000259" key="6">
    <source>
        <dbReference type="Pfam" id="PF01154"/>
    </source>
</evidence>
<dbReference type="InterPro" id="IPR000590">
    <property type="entry name" value="HMG_CoA_synt_AS"/>
</dbReference>
<feature type="binding site" evidence="4">
    <location>
        <position position="328"/>
    </location>
    <ligand>
        <name>CoA</name>
        <dbReference type="ChEBI" id="CHEBI:57287"/>
    </ligand>
</feature>
<dbReference type="NCBIfam" id="TIGR01833">
    <property type="entry name" value="HMG-CoA-S_euk"/>
    <property type="match status" value="1"/>
</dbReference>
<dbReference type="SUPFAM" id="SSF53901">
    <property type="entry name" value="Thiolase-like"/>
    <property type="match status" value="3"/>
</dbReference>
<comment type="pathway">
    <text evidence="5">Metabolic intermediate biosynthesis; (R)-mevalonate biosynthesis; (R)-mevalonate from acetyl-CoA: step 2/3.</text>
</comment>
<feature type="domain" description="Hydroxymethylglutaryl-coenzyme A synthase C-terminal" evidence="7">
    <location>
        <begin position="247"/>
        <end position="521"/>
    </location>
</feature>
<feature type="binding site" evidence="4">
    <location>
        <position position="281"/>
    </location>
    <ligand>
        <name>CoA</name>
        <dbReference type="ChEBI" id="CHEBI:57287"/>
    </ligand>
</feature>
<dbReference type="CDD" id="cd00827">
    <property type="entry name" value="init_cond_enzymes"/>
    <property type="match status" value="1"/>
</dbReference>
<evidence type="ECO:0000256" key="2">
    <source>
        <dbReference type="ARBA" id="ARBA00022679"/>
    </source>
</evidence>
<dbReference type="PANTHER" id="PTHR43323:SF6">
    <property type="entry name" value="HYDROXYMETHYLGLUTARYL-COA SYNTHASE"/>
    <property type="match status" value="1"/>
</dbReference>
<keyword evidence="5" id="KW-0753">Steroid metabolism</keyword>
<dbReference type="GO" id="GO:0006084">
    <property type="term" value="P:acetyl-CoA metabolic process"/>
    <property type="evidence" value="ECO:0007669"/>
    <property type="project" value="InterPro"/>
</dbReference>
<evidence type="ECO:0000256" key="3">
    <source>
        <dbReference type="PIRSR" id="PIRSR610122-1"/>
    </source>
</evidence>
<dbReference type="InterPro" id="IPR013746">
    <property type="entry name" value="HMG_CoA_synt_C_dom"/>
</dbReference>
<keyword evidence="5" id="KW-0443">Lipid metabolism</keyword>
<feature type="domain" description="Hydroxymethylglutaryl-coenzyme A synthase N-terminal" evidence="6">
    <location>
        <begin position="6"/>
        <end position="62"/>
    </location>
</feature>
<keyword evidence="5" id="KW-0756">Sterol biosynthesis</keyword>
<name>B8ALW2_ORYSI</name>
<proteinExistence type="inferred from homology"/>
<keyword evidence="5" id="KW-0752">Steroid biosynthesis</keyword>